<evidence type="ECO:0000256" key="6">
    <source>
        <dbReference type="ARBA" id="ARBA00023004"/>
    </source>
</evidence>
<evidence type="ECO:0000313" key="10">
    <source>
        <dbReference type="EMBL" id="MBE0370967.1"/>
    </source>
</evidence>
<dbReference type="InterPro" id="IPR004852">
    <property type="entry name" value="Di-haem_cyt_c_peroxidsae"/>
</dbReference>
<dbReference type="SUPFAM" id="SSF46626">
    <property type="entry name" value="Cytochrome c"/>
    <property type="match status" value="2"/>
</dbReference>
<reference evidence="10 11" key="1">
    <citation type="submission" date="2015-03" db="EMBL/GenBank/DDBJ databases">
        <title>Genome sequence of Pseudoalteromonas aurantia.</title>
        <authorList>
            <person name="Xie B.-B."/>
            <person name="Rong J.-C."/>
            <person name="Qin Q.-L."/>
            <person name="Zhang Y.-Z."/>
        </authorList>
    </citation>
    <scope>NUCLEOTIDE SEQUENCE [LARGE SCALE GENOMIC DNA]</scope>
    <source>
        <strain evidence="10 11">208</strain>
    </source>
</reference>
<evidence type="ECO:0000256" key="2">
    <source>
        <dbReference type="ARBA" id="ARBA00022617"/>
    </source>
</evidence>
<dbReference type="RefSeq" id="WP_225738555.1">
    <property type="nucleotide sequence ID" value="NZ_AQGV01000015.1"/>
</dbReference>
<name>A0ABR9EJT2_9GAMM</name>
<dbReference type="Pfam" id="PF03150">
    <property type="entry name" value="CCP_MauG"/>
    <property type="match status" value="1"/>
</dbReference>
<keyword evidence="10" id="KW-0575">Peroxidase</keyword>
<keyword evidence="4 8" id="KW-0732">Signal</keyword>
<keyword evidence="5" id="KW-0560">Oxidoreductase</keyword>
<evidence type="ECO:0000256" key="5">
    <source>
        <dbReference type="ARBA" id="ARBA00023002"/>
    </source>
</evidence>
<dbReference type="InterPro" id="IPR051395">
    <property type="entry name" value="Cytochrome_c_Peroxidase/MauG"/>
</dbReference>
<organism evidence="10 11">
    <name type="scientific">Pseudoalteromonas aurantia 208</name>
    <dbReference type="NCBI Taxonomy" id="1314867"/>
    <lineage>
        <taxon>Bacteria</taxon>
        <taxon>Pseudomonadati</taxon>
        <taxon>Pseudomonadota</taxon>
        <taxon>Gammaproteobacteria</taxon>
        <taxon>Alteromonadales</taxon>
        <taxon>Pseudoalteromonadaceae</taxon>
        <taxon>Pseudoalteromonas</taxon>
    </lineage>
</organism>
<evidence type="ECO:0000256" key="7">
    <source>
        <dbReference type="PROSITE-ProRule" id="PRU00433"/>
    </source>
</evidence>
<keyword evidence="3 7" id="KW-0479">Metal-binding</keyword>
<comment type="subcellular location">
    <subcellularLocation>
        <location evidence="1">Cell envelope</location>
    </subcellularLocation>
</comment>
<dbReference type="PANTHER" id="PTHR30600:SF10">
    <property type="entry name" value="BLL6722 PROTEIN"/>
    <property type="match status" value="1"/>
</dbReference>
<dbReference type="Proteomes" id="UP000615755">
    <property type="component" value="Unassembled WGS sequence"/>
</dbReference>
<protein>
    <submittedName>
        <fullName evidence="10">Cytochrome c peroxidase</fullName>
    </submittedName>
</protein>
<evidence type="ECO:0000256" key="1">
    <source>
        <dbReference type="ARBA" id="ARBA00004196"/>
    </source>
</evidence>
<evidence type="ECO:0000256" key="8">
    <source>
        <dbReference type="SAM" id="SignalP"/>
    </source>
</evidence>
<gene>
    <name evidence="10" type="ORF">PAUR_b1113</name>
</gene>
<evidence type="ECO:0000256" key="4">
    <source>
        <dbReference type="ARBA" id="ARBA00022729"/>
    </source>
</evidence>
<evidence type="ECO:0000259" key="9">
    <source>
        <dbReference type="PROSITE" id="PS51007"/>
    </source>
</evidence>
<evidence type="ECO:0000313" key="11">
    <source>
        <dbReference type="Proteomes" id="UP000615755"/>
    </source>
</evidence>
<feature type="signal peptide" evidence="8">
    <location>
        <begin position="1"/>
        <end position="18"/>
    </location>
</feature>
<sequence length="506" mass="55645">MILSSLVLSNLFVFSANLAPVEHLKTPQNIVPMQLNTSSENVDTQASNATDTMLNTLITEKRLNRRIRQTRQAPRIDNPIPQLGMKLFFSKALGGEKTVACATCHHPELGGADQLSFSIGTNAIDHDAIGLARKAINNEVTIPRNAPTVFNTGLMRRTLFWDGRVERVQDAQGNRTDQISTPDSNFNTPDGNAGDTLTAALSRFPVTSVEEMRGNAFAQATNNEEVRRHLAERIGDYGTETGGLATNDWLAQFRAAFNSQDSAENLITFNSIALALGQYQQSMVLIDTDWHRYMNGDSSALTDQQKRGALLYFTSKEDGGAGCDTCHGGSRFTREGFVNLAYPQFGIGTQDNKSDIGRAAIEPTRRNQFAFRIPSLLNVGLTAPYGHAGSFQTLDQVVAHYVDPATSIEQFFQRGGACGLPQFADNANCDSLNDQAQENSQAALRRLERSRFVKPILNTDQQQDLVAFLHALTDRCATNTECIQQWVPNTEGDDPDNLQLKAHFTP</sequence>
<dbReference type="InterPro" id="IPR036909">
    <property type="entry name" value="Cyt_c-like_dom_sf"/>
</dbReference>
<dbReference type="GO" id="GO:0004601">
    <property type="term" value="F:peroxidase activity"/>
    <property type="evidence" value="ECO:0007669"/>
    <property type="project" value="UniProtKB-KW"/>
</dbReference>
<keyword evidence="11" id="KW-1185">Reference proteome</keyword>
<comment type="caution">
    <text evidence="10">The sequence shown here is derived from an EMBL/GenBank/DDBJ whole genome shotgun (WGS) entry which is preliminary data.</text>
</comment>
<keyword evidence="2 7" id="KW-0349">Heme</keyword>
<dbReference type="InterPro" id="IPR009056">
    <property type="entry name" value="Cyt_c-like_dom"/>
</dbReference>
<evidence type="ECO:0000256" key="3">
    <source>
        <dbReference type="ARBA" id="ARBA00022723"/>
    </source>
</evidence>
<accession>A0ABR9EJT2</accession>
<feature type="chain" id="PRO_5045675891" evidence="8">
    <location>
        <begin position="19"/>
        <end position="506"/>
    </location>
</feature>
<keyword evidence="6 7" id="KW-0408">Iron</keyword>
<dbReference type="Gene3D" id="1.10.760.10">
    <property type="entry name" value="Cytochrome c-like domain"/>
    <property type="match status" value="2"/>
</dbReference>
<dbReference type="PANTHER" id="PTHR30600">
    <property type="entry name" value="CYTOCHROME C PEROXIDASE-RELATED"/>
    <property type="match status" value="1"/>
</dbReference>
<proteinExistence type="predicted"/>
<dbReference type="PROSITE" id="PS51007">
    <property type="entry name" value="CYTC"/>
    <property type="match status" value="1"/>
</dbReference>
<dbReference type="EMBL" id="AQGV01000015">
    <property type="protein sequence ID" value="MBE0370967.1"/>
    <property type="molecule type" value="Genomic_DNA"/>
</dbReference>
<feature type="domain" description="Cytochrome c" evidence="9">
    <location>
        <begin position="303"/>
        <end position="473"/>
    </location>
</feature>